<dbReference type="Proteomes" id="UP000294853">
    <property type="component" value="Chromosome"/>
</dbReference>
<feature type="transmembrane region" description="Helical" evidence="7">
    <location>
        <begin position="140"/>
        <end position="157"/>
    </location>
</feature>
<dbReference type="PANTHER" id="PTHR30576">
    <property type="entry name" value="COLANIC BIOSYNTHESIS UDP-GLUCOSE LIPID CARRIER TRANSFERASE"/>
    <property type="match status" value="1"/>
</dbReference>
<evidence type="ECO:0000256" key="2">
    <source>
        <dbReference type="ARBA" id="ARBA00006464"/>
    </source>
</evidence>
<evidence type="ECO:0000256" key="7">
    <source>
        <dbReference type="SAM" id="Phobius"/>
    </source>
</evidence>
<evidence type="ECO:0000256" key="3">
    <source>
        <dbReference type="ARBA" id="ARBA00022679"/>
    </source>
</evidence>
<dbReference type="EMBL" id="CP038436">
    <property type="protein sequence ID" value="QBX57564.1"/>
    <property type="molecule type" value="Genomic_DNA"/>
</dbReference>
<proteinExistence type="inferred from homology"/>
<dbReference type="GO" id="GO:0016780">
    <property type="term" value="F:phosphotransferase activity, for other substituted phosphate groups"/>
    <property type="evidence" value="ECO:0007669"/>
    <property type="project" value="TreeGrafter"/>
</dbReference>
<keyword evidence="10" id="KW-1185">Reference proteome</keyword>
<gene>
    <name evidence="9" type="ORF">EXE58_10610</name>
</gene>
<comment type="similarity">
    <text evidence="2">Belongs to the bacterial sugar transferase family.</text>
</comment>
<evidence type="ECO:0000256" key="4">
    <source>
        <dbReference type="ARBA" id="ARBA00022692"/>
    </source>
</evidence>
<dbReference type="Pfam" id="PF13727">
    <property type="entry name" value="CoA_binding_3"/>
    <property type="match status" value="1"/>
</dbReference>
<feature type="transmembrane region" description="Helical" evidence="7">
    <location>
        <begin position="321"/>
        <end position="341"/>
    </location>
</feature>
<dbReference type="KEGG" id="nsn:EXE58_10610"/>
<sequence length="507" mass="56367">MSEARTHRSIKRAVDPATEERPDSDVALLPDEALVGHWRAKYVRTLVIGDFCVLLVALAAAQVFRFGLGEARVGGLNFSYPVLGAGLAVLWWLSLHVHQARSPKIIGHGAEEYRRVIVATFRAFATLAIFSLLFKVDASRVYLATAFPLGLLGLLAERKVARVRLHRARAQGRALSQVLVVGGERSAAQLAGWFAKHPSAGYEVRGVWVPDEEMPLNAMLEGGLRNVPIMSSNVDLAEALETSGARAVVVTDTEHLGHESLRHLTWELEGTGIDLFLSPNVLDVSSSRLHLRDVSGMPMLHVEEPQYAGAGRVGKRLFDTITALLLLVLLSPVLLVTAVAIKLTSRGPVFYRQERIGRHEQPFRMTKFRSMVTDADAQLEALREHNETVVLFKIRQDPRVTPVGRFIRRYSLDELPQLFDVVRGSMSLVGPRPPLASEVAKYSDRMRRRMYVRPGMTGLWQVSGRSDLSFEEAERLDLAYVDNWSITGDLMIMLRTIRAVARGQGAY</sequence>
<dbReference type="Pfam" id="PF02397">
    <property type="entry name" value="Bac_transf"/>
    <property type="match status" value="1"/>
</dbReference>
<feature type="transmembrane region" description="Helical" evidence="7">
    <location>
        <begin position="46"/>
        <end position="66"/>
    </location>
</feature>
<keyword evidence="5 7" id="KW-1133">Transmembrane helix</keyword>
<feature type="domain" description="Bacterial sugar transferase" evidence="8">
    <location>
        <begin position="315"/>
        <end position="501"/>
    </location>
</feature>
<dbReference type="NCBIfam" id="TIGR03025">
    <property type="entry name" value="EPS_sugtrans"/>
    <property type="match status" value="1"/>
</dbReference>
<accession>A0A4P7IJL2</accession>
<feature type="transmembrane region" description="Helical" evidence="7">
    <location>
        <begin position="78"/>
        <end position="95"/>
    </location>
</feature>
<dbReference type="InterPro" id="IPR017475">
    <property type="entry name" value="EPS_sugar_tfrase"/>
</dbReference>
<reference evidence="9 10" key="1">
    <citation type="submission" date="2019-03" db="EMBL/GenBank/DDBJ databases">
        <title>Three New Species of Nocardioides, Nocardioides euryhalodurans sp. nov., Nocardioides seonyuensis sp. nov. and Nocardioides eburneoflavus sp. nov. Iolated from Soil.</title>
        <authorList>
            <person name="Roh S.G."/>
            <person name="Lee C."/>
            <person name="Kim M.-K."/>
            <person name="Kim S.B."/>
        </authorList>
    </citation>
    <scope>NUCLEOTIDE SEQUENCE [LARGE SCALE GENOMIC DNA]</scope>
    <source>
        <strain evidence="9 10">MMS17-SY207-3</strain>
    </source>
</reference>
<organism evidence="9 10">
    <name type="scientific">Nocardioides seonyuensis</name>
    <dbReference type="NCBI Taxonomy" id="2518371"/>
    <lineage>
        <taxon>Bacteria</taxon>
        <taxon>Bacillati</taxon>
        <taxon>Actinomycetota</taxon>
        <taxon>Actinomycetes</taxon>
        <taxon>Propionibacteriales</taxon>
        <taxon>Nocardioidaceae</taxon>
        <taxon>Nocardioides</taxon>
    </lineage>
</organism>
<protein>
    <submittedName>
        <fullName evidence="9">Sugar transferase</fullName>
    </submittedName>
</protein>
<dbReference type="InterPro" id="IPR003362">
    <property type="entry name" value="Bact_transf"/>
</dbReference>
<dbReference type="Gene3D" id="3.40.50.720">
    <property type="entry name" value="NAD(P)-binding Rossmann-like Domain"/>
    <property type="match status" value="1"/>
</dbReference>
<evidence type="ECO:0000256" key="6">
    <source>
        <dbReference type="ARBA" id="ARBA00023136"/>
    </source>
</evidence>
<evidence type="ECO:0000313" key="9">
    <source>
        <dbReference type="EMBL" id="QBX57564.1"/>
    </source>
</evidence>
<keyword evidence="4 7" id="KW-0812">Transmembrane</keyword>
<dbReference type="OrthoDB" id="9808602at2"/>
<feature type="transmembrane region" description="Helical" evidence="7">
    <location>
        <begin position="116"/>
        <end position="134"/>
    </location>
</feature>
<evidence type="ECO:0000259" key="8">
    <source>
        <dbReference type="Pfam" id="PF02397"/>
    </source>
</evidence>
<keyword evidence="6 7" id="KW-0472">Membrane</keyword>
<evidence type="ECO:0000256" key="5">
    <source>
        <dbReference type="ARBA" id="ARBA00022989"/>
    </source>
</evidence>
<name>A0A4P7IJL2_9ACTN</name>
<evidence type="ECO:0000256" key="1">
    <source>
        <dbReference type="ARBA" id="ARBA00004141"/>
    </source>
</evidence>
<dbReference type="GO" id="GO:0016020">
    <property type="term" value="C:membrane"/>
    <property type="evidence" value="ECO:0007669"/>
    <property type="project" value="UniProtKB-SubCell"/>
</dbReference>
<evidence type="ECO:0000313" key="10">
    <source>
        <dbReference type="Proteomes" id="UP000294853"/>
    </source>
</evidence>
<comment type="subcellular location">
    <subcellularLocation>
        <location evidence="1">Membrane</location>
        <topology evidence="1">Multi-pass membrane protein</topology>
    </subcellularLocation>
</comment>
<dbReference type="AlphaFoldDB" id="A0A4P7IJL2"/>
<keyword evidence="3 9" id="KW-0808">Transferase</keyword>
<dbReference type="PANTHER" id="PTHR30576:SF10">
    <property type="entry name" value="SLL5057 PROTEIN"/>
    <property type="match status" value="1"/>
</dbReference>